<feature type="transmembrane region" description="Helical" evidence="14">
    <location>
        <begin position="227"/>
        <end position="250"/>
    </location>
</feature>
<comment type="caution">
    <text evidence="14">Lacks conserved residue(s) required for the propagation of feature annotation.</text>
</comment>
<dbReference type="eggNOG" id="KOG2642">
    <property type="taxonomic scope" value="Eukaryota"/>
</dbReference>
<comment type="similarity">
    <text evidence="3 14">Belongs to the ALG10 glucosyltransferase family.</text>
</comment>
<keyword evidence="8 14" id="KW-0812">Transmembrane</keyword>
<feature type="signal peptide" evidence="15">
    <location>
        <begin position="1"/>
        <end position="18"/>
    </location>
</feature>
<reference evidence="16 17" key="2">
    <citation type="journal article" date="2010" name="Nucleic Acids Res.">
        <title>BeetleBase in 2010: revisions to provide comprehensive genomic information for Tribolium castaneum.</title>
        <authorList>
            <person name="Kim H.S."/>
            <person name="Murphy T."/>
            <person name="Xia J."/>
            <person name="Caragea D."/>
            <person name="Park Y."/>
            <person name="Beeman R.W."/>
            <person name="Lorenzen M.D."/>
            <person name="Butcher S."/>
            <person name="Manak J.R."/>
            <person name="Brown S.J."/>
        </authorList>
    </citation>
    <scope>GENOME REANNOTATION</scope>
    <source>
        <strain evidence="16 17">Georgia GA2</strain>
    </source>
</reference>
<keyword evidence="11 14" id="KW-0472">Membrane</keyword>
<gene>
    <name evidence="16" type="primary">AUGUSTUS-3.0.2_14238</name>
    <name evidence="16" type="ORF">TcasGA2_TC014238</name>
</gene>
<evidence type="ECO:0000256" key="10">
    <source>
        <dbReference type="ARBA" id="ARBA00022989"/>
    </source>
</evidence>
<evidence type="ECO:0000256" key="4">
    <source>
        <dbReference type="ARBA" id="ARBA00011967"/>
    </source>
</evidence>
<dbReference type="GO" id="GO:0006488">
    <property type="term" value="P:dolichol-linked oligosaccharide biosynthetic process"/>
    <property type="evidence" value="ECO:0007669"/>
    <property type="project" value="UniProtKB-UniRule"/>
</dbReference>
<dbReference type="InterPro" id="IPR016900">
    <property type="entry name" value="Alg10"/>
</dbReference>
<evidence type="ECO:0000256" key="8">
    <source>
        <dbReference type="ARBA" id="ARBA00022692"/>
    </source>
</evidence>
<evidence type="ECO:0000256" key="5">
    <source>
        <dbReference type="ARBA" id="ARBA00018512"/>
    </source>
</evidence>
<dbReference type="EMBL" id="KQ971307">
    <property type="protein sequence ID" value="EFA11523.2"/>
    <property type="molecule type" value="Genomic_DNA"/>
</dbReference>
<dbReference type="GO" id="GO:0005783">
    <property type="term" value="C:endoplasmic reticulum"/>
    <property type="evidence" value="ECO:0000318"/>
    <property type="project" value="GO_Central"/>
</dbReference>
<evidence type="ECO:0000256" key="14">
    <source>
        <dbReference type="PIRNR" id="PIRNR028810"/>
    </source>
</evidence>
<sequence length="451" mass="53443">MKFSTILLCTLFTIFVIASKVVFDKIYQTARLIIDEEFHFQLGEAYCRYEFDKWHPKITTFPGLYLFSNLLLGPFDLCSSYWLRLTSLVSSFANLILFYCLLNLNNEQPKWQNAISATSLSLLPPMYFFGHLYYTDTVSLTMVSVLFLLSQRKHHYFASIFGLFSVLCRQTNIIWVLMAFGCYVLKDVNNICNKSRKTDCVSAKELVELLKLAKGKNLLMTIKKMPFVFWLNATCYGSLLLIFALFVYMHGSIVVGDKTAHEATIHLPQLFYFSLFCLFFAWPHFVTEITGFLKFVKRHKIISLAVVLSSVAIVHFNTLVHPYVLADNRHYIFYIWNRFYGRYFWFRYCVVPVYLFAWFVIVRKLWDRLDVTFLLFFIPCTTVVLVTQKLLEFRYFFIPYVLFRTHLKNADVRFVLCEFVTYCVLNFCTLYIFFNKTIEWENFDCPQRLIW</sequence>
<dbReference type="PANTHER" id="PTHR12989">
    <property type="entry name" value="ALPHA-1,2-GLUCOSYLTRANSFERASE ALG10"/>
    <property type="match status" value="1"/>
</dbReference>
<keyword evidence="10 14" id="KW-1133">Transmembrane helix</keyword>
<comment type="subcellular location">
    <subcellularLocation>
        <location evidence="1">Endoplasmic reticulum membrane</location>
        <topology evidence="1">Multi-pass membrane protein</topology>
    </subcellularLocation>
</comment>
<evidence type="ECO:0000256" key="12">
    <source>
        <dbReference type="ARBA" id="ARBA00044727"/>
    </source>
</evidence>
<dbReference type="FunCoup" id="D6W779">
    <property type="interactions" value="1494"/>
</dbReference>
<dbReference type="GO" id="GO:0006487">
    <property type="term" value="P:protein N-linked glycosylation"/>
    <property type="evidence" value="ECO:0000318"/>
    <property type="project" value="GO_Central"/>
</dbReference>
<keyword evidence="15" id="KW-0732">Signal</keyword>
<evidence type="ECO:0000256" key="3">
    <source>
        <dbReference type="ARBA" id="ARBA00010600"/>
    </source>
</evidence>
<dbReference type="GO" id="GO:0005789">
    <property type="term" value="C:endoplasmic reticulum membrane"/>
    <property type="evidence" value="ECO:0007669"/>
    <property type="project" value="UniProtKB-SubCell"/>
</dbReference>
<evidence type="ECO:0000256" key="6">
    <source>
        <dbReference type="ARBA" id="ARBA00022676"/>
    </source>
</evidence>
<dbReference type="STRING" id="7070.D6W779"/>
<accession>D6W779</accession>
<organism evidence="16 17">
    <name type="scientific">Tribolium castaneum</name>
    <name type="common">Red flour beetle</name>
    <dbReference type="NCBI Taxonomy" id="7070"/>
    <lineage>
        <taxon>Eukaryota</taxon>
        <taxon>Metazoa</taxon>
        <taxon>Ecdysozoa</taxon>
        <taxon>Arthropoda</taxon>
        <taxon>Hexapoda</taxon>
        <taxon>Insecta</taxon>
        <taxon>Pterygota</taxon>
        <taxon>Neoptera</taxon>
        <taxon>Endopterygota</taxon>
        <taxon>Coleoptera</taxon>
        <taxon>Polyphaga</taxon>
        <taxon>Cucujiformia</taxon>
        <taxon>Tenebrionidae</taxon>
        <taxon>Tenebrionidae incertae sedis</taxon>
        <taxon>Tribolium</taxon>
    </lineage>
</organism>
<name>D6W779_TRICA</name>
<evidence type="ECO:0000256" key="15">
    <source>
        <dbReference type="SAM" id="SignalP"/>
    </source>
</evidence>
<evidence type="ECO:0000313" key="17">
    <source>
        <dbReference type="Proteomes" id="UP000007266"/>
    </source>
</evidence>
<dbReference type="HOGENOM" id="CLU_017053_1_0_1"/>
<evidence type="ECO:0000256" key="9">
    <source>
        <dbReference type="ARBA" id="ARBA00022824"/>
    </source>
</evidence>
<feature type="transmembrane region" description="Helical" evidence="14">
    <location>
        <begin position="154"/>
        <end position="185"/>
    </location>
</feature>
<dbReference type="PANTHER" id="PTHR12989:SF10">
    <property type="entry name" value="DOL-P-GLC:GLC(2)MAN(9)GLCNAC(2)-PP-DOL ALPHA-1,2-GLUCOSYLTRANSFERASE-RELATED"/>
    <property type="match status" value="1"/>
</dbReference>
<dbReference type="GO" id="GO:0106073">
    <property type="term" value="F:dolichyl pyrophosphate Glc2Man9GlcNAc2 alpha-1,2-glucosyltransferase activity"/>
    <property type="evidence" value="ECO:0000318"/>
    <property type="project" value="GO_Central"/>
</dbReference>
<feature type="transmembrane region" description="Helical" evidence="14">
    <location>
        <begin position="411"/>
        <end position="434"/>
    </location>
</feature>
<dbReference type="InParanoid" id="D6W779"/>
<comment type="pathway">
    <text evidence="2">Protein modification; protein glycosylation.</text>
</comment>
<feature type="transmembrane region" description="Helical" evidence="14">
    <location>
        <begin position="81"/>
        <end position="102"/>
    </location>
</feature>
<feature type="transmembrane region" description="Helical" evidence="14">
    <location>
        <begin position="344"/>
        <end position="361"/>
    </location>
</feature>
<evidence type="ECO:0000256" key="13">
    <source>
        <dbReference type="ARBA" id="ARBA00048064"/>
    </source>
</evidence>
<protein>
    <recommendedName>
        <fullName evidence="5 14">Dol-P-Glc:Glc(2)Man(9)GlcNAc(2)-PP-Dol alpha-1,2-glucosyltransferase</fullName>
        <ecNumber evidence="4 14">2.4.1.256</ecNumber>
    </recommendedName>
</protein>
<reference evidence="16 17" key="1">
    <citation type="journal article" date="2008" name="Nature">
        <title>The genome of the model beetle and pest Tribolium castaneum.</title>
        <authorList>
            <consortium name="Tribolium Genome Sequencing Consortium"/>
            <person name="Richards S."/>
            <person name="Gibbs R.A."/>
            <person name="Weinstock G.M."/>
            <person name="Brown S.J."/>
            <person name="Denell R."/>
            <person name="Beeman R.W."/>
            <person name="Gibbs R."/>
            <person name="Beeman R.W."/>
            <person name="Brown S.J."/>
            <person name="Bucher G."/>
            <person name="Friedrich M."/>
            <person name="Grimmelikhuijzen C.J."/>
            <person name="Klingler M."/>
            <person name="Lorenzen M."/>
            <person name="Richards S."/>
            <person name="Roth S."/>
            <person name="Schroder R."/>
            <person name="Tautz D."/>
            <person name="Zdobnov E.M."/>
            <person name="Muzny D."/>
            <person name="Gibbs R.A."/>
            <person name="Weinstock G.M."/>
            <person name="Attaway T."/>
            <person name="Bell S."/>
            <person name="Buhay C.J."/>
            <person name="Chandrabose M.N."/>
            <person name="Chavez D."/>
            <person name="Clerk-Blankenburg K.P."/>
            <person name="Cree A."/>
            <person name="Dao M."/>
            <person name="Davis C."/>
            <person name="Chacko J."/>
            <person name="Dinh H."/>
            <person name="Dugan-Rocha S."/>
            <person name="Fowler G."/>
            <person name="Garner T.T."/>
            <person name="Garnes J."/>
            <person name="Gnirke A."/>
            <person name="Hawes A."/>
            <person name="Hernandez J."/>
            <person name="Hines S."/>
            <person name="Holder M."/>
            <person name="Hume J."/>
            <person name="Jhangiani S.N."/>
            <person name="Joshi V."/>
            <person name="Khan Z.M."/>
            <person name="Jackson L."/>
            <person name="Kovar C."/>
            <person name="Kowis A."/>
            <person name="Lee S."/>
            <person name="Lewis L.R."/>
            <person name="Margolis J."/>
            <person name="Morgan M."/>
            <person name="Nazareth L.V."/>
            <person name="Nguyen N."/>
            <person name="Okwuonu G."/>
            <person name="Parker D."/>
            <person name="Richards S."/>
            <person name="Ruiz S.J."/>
            <person name="Santibanez J."/>
            <person name="Savard J."/>
            <person name="Scherer S.E."/>
            <person name="Schneider B."/>
            <person name="Sodergren E."/>
            <person name="Tautz D."/>
            <person name="Vattahil S."/>
            <person name="Villasana D."/>
            <person name="White C.S."/>
            <person name="Wright R."/>
            <person name="Park Y."/>
            <person name="Beeman R.W."/>
            <person name="Lord J."/>
            <person name="Oppert B."/>
            <person name="Lorenzen M."/>
            <person name="Brown S."/>
            <person name="Wang L."/>
            <person name="Savard J."/>
            <person name="Tautz D."/>
            <person name="Richards S."/>
            <person name="Weinstock G."/>
            <person name="Gibbs R.A."/>
            <person name="Liu Y."/>
            <person name="Worley K."/>
            <person name="Weinstock G."/>
            <person name="Elsik C.G."/>
            <person name="Reese J.T."/>
            <person name="Elhaik E."/>
            <person name="Landan G."/>
            <person name="Graur D."/>
            <person name="Arensburger P."/>
            <person name="Atkinson P."/>
            <person name="Beeman R.W."/>
            <person name="Beidler J."/>
            <person name="Brown S.J."/>
            <person name="Demuth J.P."/>
            <person name="Drury D.W."/>
            <person name="Du Y.Z."/>
            <person name="Fujiwara H."/>
            <person name="Lorenzen M."/>
            <person name="Maselli V."/>
            <person name="Osanai M."/>
            <person name="Park Y."/>
            <person name="Robertson H.M."/>
            <person name="Tu Z."/>
            <person name="Wang J.J."/>
            <person name="Wang S."/>
            <person name="Richards S."/>
            <person name="Song H."/>
            <person name="Zhang L."/>
            <person name="Sodergren E."/>
            <person name="Werner D."/>
            <person name="Stanke M."/>
            <person name="Morgenstern B."/>
            <person name="Solovyev V."/>
            <person name="Kosarev P."/>
            <person name="Brown G."/>
            <person name="Chen H.C."/>
            <person name="Ermolaeva O."/>
            <person name="Hlavina W."/>
            <person name="Kapustin Y."/>
            <person name="Kiryutin B."/>
            <person name="Kitts P."/>
            <person name="Maglott D."/>
            <person name="Pruitt K."/>
            <person name="Sapojnikov V."/>
            <person name="Souvorov A."/>
            <person name="Mackey A.J."/>
            <person name="Waterhouse R.M."/>
            <person name="Wyder S."/>
            <person name="Zdobnov E.M."/>
            <person name="Zdobnov E.M."/>
            <person name="Wyder S."/>
            <person name="Kriventseva E.V."/>
            <person name="Kadowaki T."/>
            <person name="Bork P."/>
            <person name="Aranda M."/>
            <person name="Bao R."/>
            <person name="Beermann A."/>
            <person name="Berns N."/>
            <person name="Bolognesi R."/>
            <person name="Bonneton F."/>
            <person name="Bopp D."/>
            <person name="Brown S.J."/>
            <person name="Bucher G."/>
            <person name="Butts T."/>
            <person name="Chaumot A."/>
            <person name="Denell R.E."/>
            <person name="Ferrier D.E."/>
            <person name="Friedrich M."/>
            <person name="Gordon C.M."/>
            <person name="Jindra M."/>
            <person name="Klingler M."/>
            <person name="Lan Q."/>
            <person name="Lattorff H.M."/>
            <person name="Laudet V."/>
            <person name="von Levetsow C."/>
            <person name="Liu Z."/>
            <person name="Lutz R."/>
            <person name="Lynch J.A."/>
            <person name="da Fonseca R.N."/>
            <person name="Posnien N."/>
            <person name="Reuter R."/>
            <person name="Roth S."/>
            <person name="Savard J."/>
            <person name="Schinko J.B."/>
            <person name="Schmitt C."/>
            <person name="Schoppmeier M."/>
            <person name="Schroder R."/>
            <person name="Shippy T.D."/>
            <person name="Simonnet F."/>
            <person name="Marques-Souza H."/>
            <person name="Tautz D."/>
            <person name="Tomoyasu Y."/>
            <person name="Trauner J."/>
            <person name="Van der Zee M."/>
            <person name="Vervoort M."/>
            <person name="Wittkopp N."/>
            <person name="Wimmer E.A."/>
            <person name="Yang X."/>
            <person name="Jones A.K."/>
            <person name="Sattelle D.B."/>
            <person name="Ebert P.R."/>
            <person name="Nelson D."/>
            <person name="Scott J.G."/>
            <person name="Beeman R.W."/>
            <person name="Muthukrishnan S."/>
            <person name="Kramer K.J."/>
            <person name="Arakane Y."/>
            <person name="Beeman R.W."/>
            <person name="Zhu Q."/>
            <person name="Hogenkamp D."/>
            <person name="Dixit R."/>
            <person name="Oppert B."/>
            <person name="Jiang H."/>
            <person name="Zou Z."/>
            <person name="Marshall J."/>
            <person name="Elpidina E."/>
            <person name="Vinokurov K."/>
            <person name="Oppert C."/>
            <person name="Zou Z."/>
            <person name="Evans J."/>
            <person name="Lu Z."/>
            <person name="Zhao P."/>
            <person name="Sumathipala N."/>
            <person name="Altincicek B."/>
            <person name="Vilcinskas A."/>
            <person name="Williams M."/>
            <person name="Hultmark D."/>
            <person name="Hetru C."/>
            <person name="Jiang H."/>
            <person name="Grimmelikhuijzen C.J."/>
            <person name="Hauser F."/>
            <person name="Cazzamali G."/>
            <person name="Williamson M."/>
            <person name="Park Y."/>
            <person name="Li B."/>
            <person name="Tanaka Y."/>
            <person name="Predel R."/>
            <person name="Neupert S."/>
            <person name="Schachtner J."/>
            <person name="Verleyen P."/>
            <person name="Raible F."/>
            <person name="Bork P."/>
            <person name="Friedrich M."/>
            <person name="Walden K.K."/>
            <person name="Robertson H.M."/>
            <person name="Angeli S."/>
            <person name="Foret S."/>
            <person name="Bucher G."/>
            <person name="Schuetz S."/>
            <person name="Maleszka R."/>
            <person name="Wimmer E.A."/>
            <person name="Beeman R.W."/>
            <person name="Lorenzen M."/>
            <person name="Tomoyasu Y."/>
            <person name="Miller S.C."/>
            <person name="Grossmann D."/>
            <person name="Bucher G."/>
        </authorList>
    </citation>
    <scope>NUCLEOTIDE SEQUENCE [LARGE SCALE GENOMIC DNA]</scope>
    <source>
        <strain evidence="16 17">Georgia GA2</strain>
    </source>
</reference>
<evidence type="ECO:0000256" key="1">
    <source>
        <dbReference type="ARBA" id="ARBA00004477"/>
    </source>
</evidence>
<feature type="chain" id="PRO_5007310515" description="Dol-P-Glc:Glc(2)Man(9)GlcNAc(2)-PP-Dol alpha-1,2-glucosyltransferase" evidence="15">
    <location>
        <begin position="19"/>
        <end position="451"/>
    </location>
</feature>
<keyword evidence="6 14" id="KW-0328">Glycosyltransferase</keyword>
<keyword evidence="7" id="KW-0808">Transferase</keyword>
<feature type="transmembrane region" description="Helical" evidence="14">
    <location>
        <begin position="270"/>
        <end position="289"/>
    </location>
</feature>
<keyword evidence="9" id="KW-0256">Endoplasmic reticulum</keyword>
<evidence type="ECO:0000256" key="2">
    <source>
        <dbReference type="ARBA" id="ARBA00004922"/>
    </source>
</evidence>
<dbReference type="PIRSF" id="PIRSF028810">
    <property type="entry name" value="Alpha1_2_glucosyltferase_Alg10"/>
    <property type="match status" value="1"/>
</dbReference>
<dbReference type="EC" id="2.4.1.256" evidence="4 14"/>
<dbReference type="AlphaFoldDB" id="D6W779"/>
<dbReference type="Pfam" id="PF04922">
    <property type="entry name" value="DIE2_ALG10"/>
    <property type="match status" value="1"/>
</dbReference>
<comment type="catalytic activity">
    <reaction evidence="13">
        <text>an alpha-D-Glc-(1-&gt;3)-alpha-D-Glc-(1-&gt;3)-alpha-D-Man-(1-&gt;2)-alpha-D-Man-(1-&gt;2)-alpha-D-Man-(1-&gt;3)-[alpha-D-Man-(1-&gt;2)-alpha-D-Man-(1-&gt;3)-[alpha-D-Man-(1-&gt;2)-alpha-D-Man-(1-&gt;6)]-alpha-D-Man-(1-&gt;6)]-beta-D-Man-(1-&gt;4)-beta-D-GlcNAc-(1-&gt;4)-alpha-D-GlcNAc-diphospho-di-trans,poly-cis-dolichol + a di-trans,poly-cis-dolichyl beta-D-glucosyl phosphate = a alpha-D-Glc-(1-&gt;2)-alpha-D-Glc-(1-&gt;3)-alpha-D-Glc-(1-&gt;3)-alpha-D-Man-(1-&gt;2)-alpha-D-Man-(1-&gt;2)-alpha-D-Man-(1-&gt;3)-[alpha-D-Man-(1-&gt;2)-alpha-D-Man-(1-&gt;3)-[alpha-D-Man-(1-&gt;2)-alpha-D-Man-(1-&gt;6)]-alpha-D-Man-(1-&gt;6)]-beta-D-Man-(1-&gt;4)-beta-D-GlcNAc-(1-&gt;4)-alpha-D-GlcNAc-diphospho-di-trans,poly-cis-dolichol + a di-trans,poly-cis-dolichyl phosphate + H(+)</text>
        <dbReference type="Rhea" id="RHEA:29543"/>
        <dbReference type="Rhea" id="RHEA-COMP:19498"/>
        <dbReference type="Rhea" id="RHEA-COMP:19502"/>
        <dbReference type="Rhea" id="RHEA-COMP:19512"/>
        <dbReference type="Rhea" id="RHEA-COMP:19522"/>
        <dbReference type="ChEBI" id="CHEBI:15378"/>
        <dbReference type="ChEBI" id="CHEBI:57525"/>
        <dbReference type="ChEBI" id="CHEBI:57683"/>
        <dbReference type="ChEBI" id="CHEBI:132522"/>
        <dbReference type="ChEBI" id="CHEBI:132523"/>
        <dbReference type="EC" id="2.4.1.256"/>
    </reaction>
    <physiologicalReaction direction="left-to-right" evidence="13">
        <dbReference type="Rhea" id="RHEA:29544"/>
    </physiologicalReaction>
</comment>
<dbReference type="OMA" id="VWDSKIT"/>
<evidence type="ECO:0000256" key="7">
    <source>
        <dbReference type="ARBA" id="ARBA00022679"/>
    </source>
</evidence>
<comment type="function">
    <text evidence="12">Dol-P-Glc:Glc(2)Man(9)GlcNAc(2)-PP-Dol alpha-1,2-glucosyltransferase that operates in the biosynthetic pathway of dolichol-linked oligosaccharides, the glycan precursors employed in protein asparagine (N)-glycosylation. The assembly of dolichol-linked oligosaccharides begins on the cytosolic side of the endoplasmic reticulum membrane and finishes in its lumen. The sequential addition of sugars to dolichol pyrophosphate produces dolichol-linked oligosaccharides containing fourteen sugars, including two GlcNAcs, nine mannoses and three glucoses. Once assembled, the oligosaccharide is transferred from the lipid to nascent proteins by oligosaccharyltransferases. In the lumen of the endoplasmic reticulum, adds the third and last glucose residue from dolichyl phosphate glucose (Dol-P-Glc) onto the lipid-linked oligosaccharide intermediate Glc(2)Man(9)GlcNAc(2)-PP-Dol to produce Glc(3)Man(9)GlcNAc(2)-PP-Dol.</text>
</comment>
<evidence type="ECO:0000313" key="16">
    <source>
        <dbReference type="EMBL" id="EFA11523.2"/>
    </source>
</evidence>
<feature type="transmembrane region" description="Helical" evidence="14">
    <location>
        <begin position="373"/>
        <end position="391"/>
    </location>
</feature>
<proteinExistence type="inferred from homology"/>
<evidence type="ECO:0000256" key="11">
    <source>
        <dbReference type="ARBA" id="ARBA00023136"/>
    </source>
</evidence>
<feature type="transmembrane region" description="Helical" evidence="14">
    <location>
        <begin position="301"/>
        <end position="324"/>
    </location>
</feature>
<dbReference type="Proteomes" id="UP000007266">
    <property type="component" value="Linkage group 1"/>
</dbReference>
<keyword evidence="17" id="KW-1185">Reference proteome</keyword>